<name>A0A154MD44_9PSEU</name>
<gene>
    <name evidence="2" type="ORF">AVL48_11240</name>
</gene>
<sequence>MPVVRSLGVLSSFAAIPATAPSGRSWLIFDVINLVITIVATKAQAVEKNPKLQPAHRSTVSTSRKTGIPTSHAT</sequence>
<dbReference type="Proteomes" id="UP000076321">
    <property type="component" value="Unassembled WGS sequence"/>
</dbReference>
<accession>A0A154MD44</accession>
<reference evidence="2 3" key="1">
    <citation type="submission" date="2015-12" db="EMBL/GenBank/DDBJ databases">
        <title>Amycolatopsis regifaucium genome sequencing and assembly.</title>
        <authorList>
            <person name="Mayilraj S."/>
        </authorList>
    </citation>
    <scope>NUCLEOTIDE SEQUENCE [LARGE SCALE GENOMIC DNA]</scope>
    <source>
        <strain evidence="2 3">GY080</strain>
    </source>
</reference>
<evidence type="ECO:0000313" key="2">
    <source>
        <dbReference type="EMBL" id="KZB82465.1"/>
    </source>
</evidence>
<feature type="region of interest" description="Disordered" evidence="1">
    <location>
        <begin position="47"/>
        <end position="74"/>
    </location>
</feature>
<feature type="compositionally biased region" description="Polar residues" evidence="1">
    <location>
        <begin position="56"/>
        <end position="74"/>
    </location>
</feature>
<dbReference type="AlphaFoldDB" id="A0A154MD44"/>
<organism evidence="2 3">
    <name type="scientific">Amycolatopsis regifaucium</name>
    <dbReference type="NCBI Taxonomy" id="546365"/>
    <lineage>
        <taxon>Bacteria</taxon>
        <taxon>Bacillati</taxon>
        <taxon>Actinomycetota</taxon>
        <taxon>Actinomycetes</taxon>
        <taxon>Pseudonocardiales</taxon>
        <taxon>Pseudonocardiaceae</taxon>
        <taxon>Amycolatopsis</taxon>
    </lineage>
</organism>
<comment type="caution">
    <text evidence="2">The sequence shown here is derived from an EMBL/GenBank/DDBJ whole genome shotgun (WGS) entry which is preliminary data.</text>
</comment>
<evidence type="ECO:0000256" key="1">
    <source>
        <dbReference type="SAM" id="MobiDB-lite"/>
    </source>
</evidence>
<evidence type="ECO:0000313" key="3">
    <source>
        <dbReference type="Proteomes" id="UP000076321"/>
    </source>
</evidence>
<protein>
    <submittedName>
        <fullName evidence="2">Uncharacterized protein</fullName>
    </submittedName>
</protein>
<proteinExistence type="predicted"/>
<dbReference type="EMBL" id="LQCI01000034">
    <property type="protein sequence ID" value="KZB82465.1"/>
    <property type="molecule type" value="Genomic_DNA"/>
</dbReference>